<evidence type="ECO:0000256" key="6">
    <source>
        <dbReference type="SAM" id="Phobius"/>
    </source>
</evidence>
<dbReference type="EMBL" id="JAVXZY010000004">
    <property type="protein sequence ID" value="MDT8999922.1"/>
    <property type="molecule type" value="Genomic_DNA"/>
</dbReference>
<evidence type="ECO:0000313" key="9">
    <source>
        <dbReference type="Proteomes" id="UP001246372"/>
    </source>
</evidence>
<evidence type="ECO:0000256" key="1">
    <source>
        <dbReference type="ARBA" id="ARBA00004651"/>
    </source>
</evidence>
<evidence type="ECO:0000256" key="4">
    <source>
        <dbReference type="ARBA" id="ARBA00022989"/>
    </source>
</evidence>
<feature type="transmembrane region" description="Helical" evidence="6">
    <location>
        <begin position="290"/>
        <end position="311"/>
    </location>
</feature>
<keyword evidence="4 6" id="KW-1133">Transmembrane helix</keyword>
<dbReference type="Proteomes" id="UP001246372">
    <property type="component" value="Unassembled WGS sequence"/>
</dbReference>
<feature type="transmembrane region" description="Helical" evidence="6">
    <location>
        <begin position="410"/>
        <end position="429"/>
    </location>
</feature>
<feature type="transmembrane region" description="Helical" evidence="6">
    <location>
        <begin position="86"/>
        <end position="107"/>
    </location>
</feature>
<feature type="transmembrane region" description="Helical" evidence="6">
    <location>
        <begin position="55"/>
        <end position="79"/>
    </location>
</feature>
<feature type="transmembrane region" description="Helical" evidence="6">
    <location>
        <begin position="160"/>
        <end position="178"/>
    </location>
</feature>
<protein>
    <submittedName>
        <fullName evidence="8">MFS transporter</fullName>
    </submittedName>
</protein>
<dbReference type="PANTHER" id="PTHR23513:SF11">
    <property type="entry name" value="STAPHYLOFERRIN A TRANSPORTER"/>
    <property type="match status" value="1"/>
</dbReference>
<dbReference type="InterPro" id="IPR036259">
    <property type="entry name" value="MFS_trans_sf"/>
</dbReference>
<evidence type="ECO:0000256" key="2">
    <source>
        <dbReference type="ARBA" id="ARBA00022475"/>
    </source>
</evidence>
<dbReference type="RefSeq" id="WP_315650474.1">
    <property type="nucleotide sequence ID" value="NZ_JAVXZY010000004.1"/>
</dbReference>
<proteinExistence type="predicted"/>
<evidence type="ECO:0000259" key="7">
    <source>
        <dbReference type="PROSITE" id="PS50850"/>
    </source>
</evidence>
<dbReference type="SUPFAM" id="SSF103473">
    <property type="entry name" value="MFS general substrate transporter"/>
    <property type="match status" value="1"/>
</dbReference>
<dbReference type="CDD" id="cd06173">
    <property type="entry name" value="MFS_MefA_like"/>
    <property type="match status" value="1"/>
</dbReference>
<comment type="caution">
    <text evidence="8">The sequence shown here is derived from an EMBL/GenBank/DDBJ whole genome shotgun (WGS) entry which is preliminary data.</text>
</comment>
<keyword evidence="2" id="KW-1003">Cell membrane</keyword>
<feature type="transmembrane region" description="Helical" evidence="6">
    <location>
        <begin position="318"/>
        <end position="338"/>
    </location>
</feature>
<evidence type="ECO:0000256" key="5">
    <source>
        <dbReference type="ARBA" id="ARBA00023136"/>
    </source>
</evidence>
<feature type="transmembrane region" description="Helical" evidence="6">
    <location>
        <begin position="257"/>
        <end position="278"/>
    </location>
</feature>
<evidence type="ECO:0000256" key="3">
    <source>
        <dbReference type="ARBA" id="ARBA00022692"/>
    </source>
</evidence>
<evidence type="ECO:0000313" key="8">
    <source>
        <dbReference type="EMBL" id="MDT8999922.1"/>
    </source>
</evidence>
<comment type="subcellular location">
    <subcellularLocation>
        <location evidence="1">Cell membrane</location>
        <topology evidence="1">Multi-pass membrane protein</topology>
    </subcellularLocation>
</comment>
<reference evidence="8" key="1">
    <citation type="submission" date="2023-09" db="EMBL/GenBank/DDBJ databases">
        <title>Paucibacter sp. APW11 Genome sequencing and assembly.</title>
        <authorList>
            <person name="Kim I."/>
        </authorList>
    </citation>
    <scope>NUCLEOTIDE SEQUENCE</scope>
    <source>
        <strain evidence="8">APW11</strain>
    </source>
</reference>
<feature type="transmembrane region" description="Helical" evidence="6">
    <location>
        <begin position="382"/>
        <end position="404"/>
    </location>
</feature>
<keyword evidence="5 6" id="KW-0472">Membrane</keyword>
<name>A0ABU3PC68_9BURK</name>
<dbReference type="InterPro" id="IPR020846">
    <property type="entry name" value="MFS_dom"/>
</dbReference>
<keyword evidence="3 6" id="KW-0812">Transmembrane</keyword>
<dbReference type="Pfam" id="PF07690">
    <property type="entry name" value="MFS_1"/>
    <property type="match status" value="1"/>
</dbReference>
<feature type="transmembrane region" description="Helical" evidence="6">
    <location>
        <begin position="190"/>
        <end position="213"/>
    </location>
</feature>
<organism evidence="8 9">
    <name type="scientific">Roseateles aquae</name>
    <dbReference type="NCBI Taxonomy" id="3077235"/>
    <lineage>
        <taxon>Bacteria</taxon>
        <taxon>Pseudomonadati</taxon>
        <taxon>Pseudomonadota</taxon>
        <taxon>Betaproteobacteria</taxon>
        <taxon>Burkholderiales</taxon>
        <taxon>Sphaerotilaceae</taxon>
        <taxon>Roseateles</taxon>
    </lineage>
</organism>
<gene>
    <name evidence="8" type="ORF">RQP53_11665</name>
</gene>
<feature type="transmembrane region" description="Helical" evidence="6">
    <location>
        <begin position="344"/>
        <end position="361"/>
    </location>
</feature>
<sequence length="447" mass="46541">MNQNPHYFEDALLPALRRDPLLRRLLGGQLLSHLGAQCSQVALPWLVLALSADPLAVGTVLAAMLVPRSLLILLGGVAVDRWGARAVLLAAQLANALLLGGLAAAVYSERLQMGGVLLLALALGTATAFSSPAAAALVPQVIRPERQRVANRAMVGMSQLALFAGPPLAGGLIVALGAGPQAGQSQLGLAWAFGLDALGFLASTLSVLGLPALRPAATAESADAADVAERPARPSVRQSLLEGFRAVRADRQLLTSFAYGALVALCAAGPMQVALPVLAEQLGRSWGAGAYGLLLGAFGGGCVGGTLLAGWRPDWRAGTVGNTMLLFDAIIALMFLLLSQLQQLWLMALLLAVSGLLFGFLQNMVYHWTQQRVPPAMLGRAMSLFMLMMLSIAPLSMLGFGALLRWCSPSQVFAVSGAGVLLVVAGAYWHGLMPQLRDRSALAGEAA</sequence>
<feature type="transmembrane region" description="Helical" evidence="6">
    <location>
        <begin position="113"/>
        <end position="139"/>
    </location>
</feature>
<accession>A0ABU3PC68</accession>
<dbReference type="InterPro" id="IPR011701">
    <property type="entry name" value="MFS"/>
</dbReference>
<feature type="domain" description="Major facilitator superfamily (MFS) profile" evidence="7">
    <location>
        <begin position="21"/>
        <end position="437"/>
    </location>
</feature>
<dbReference type="Gene3D" id="1.20.1250.20">
    <property type="entry name" value="MFS general substrate transporter like domains"/>
    <property type="match status" value="1"/>
</dbReference>
<keyword evidence="9" id="KW-1185">Reference proteome</keyword>
<dbReference type="PROSITE" id="PS50850">
    <property type="entry name" value="MFS"/>
    <property type="match status" value="1"/>
</dbReference>
<dbReference type="PANTHER" id="PTHR23513">
    <property type="entry name" value="INTEGRAL MEMBRANE EFFLUX PROTEIN-RELATED"/>
    <property type="match status" value="1"/>
</dbReference>